<dbReference type="AlphaFoldDB" id="A0AA88TDE2"/>
<dbReference type="Proteomes" id="UP001187343">
    <property type="component" value="Unassembled WGS sequence"/>
</dbReference>
<evidence type="ECO:0000313" key="1">
    <source>
        <dbReference type="EMBL" id="KAK2869959.1"/>
    </source>
</evidence>
<dbReference type="EMBL" id="JAUYZG010000024">
    <property type="protein sequence ID" value="KAK2869959.1"/>
    <property type="molecule type" value="Genomic_DNA"/>
</dbReference>
<sequence length="113" mass="12218">MQARPKVRAGHNVRDLGGNKTLLREVNNAQRFLLVPLLQKCPEAKSGLKPSQAIWDSGWRPGLRLWGGENVDLPSSSSFSSSSSLALLLLISGGLTRLMLSVEQQQAVQSLPG</sequence>
<protein>
    <submittedName>
        <fullName evidence="1">Uncharacterized protein</fullName>
    </submittedName>
</protein>
<organism evidence="1 2">
    <name type="scientific">Cirrhinus molitorella</name>
    <name type="common">mud carp</name>
    <dbReference type="NCBI Taxonomy" id="172907"/>
    <lineage>
        <taxon>Eukaryota</taxon>
        <taxon>Metazoa</taxon>
        <taxon>Chordata</taxon>
        <taxon>Craniata</taxon>
        <taxon>Vertebrata</taxon>
        <taxon>Euteleostomi</taxon>
        <taxon>Actinopterygii</taxon>
        <taxon>Neopterygii</taxon>
        <taxon>Teleostei</taxon>
        <taxon>Ostariophysi</taxon>
        <taxon>Cypriniformes</taxon>
        <taxon>Cyprinidae</taxon>
        <taxon>Labeoninae</taxon>
        <taxon>Labeonini</taxon>
        <taxon>Cirrhinus</taxon>
    </lineage>
</organism>
<accession>A0AA88TDE2</accession>
<evidence type="ECO:0000313" key="2">
    <source>
        <dbReference type="Proteomes" id="UP001187343"/>
    </source>
</evidence>
<name>A0AA88TDE2_9TELE</name>
<proteinExistence type="predicted"/>
<keyword evidence="2" id="KW-1185">Reference proteome</keyword>
<reference evidence="1" key="1">
    <citation type="submission" date="2023-08" db="EMBL/GenBank/DDBJ databases">
        <title>Chromosome-level Genome Assembly of mud carp (Cirrhinus molitorella).</title>
        <authorList>
            <person name="Liu H."/>
        </authorList>
    </citation>
    <scope>NUCLEOTIDE SEQUENCE</scope>
    <source>
        <strain evidence="1">Prfri</strain>
        <tissue evidence="1">Muscle</tissue>
    </source>
</reference>
<comment type="caution">
    <text evidence="1">The sequence shown here is derived from an EMBL/GenBank/DDBJ whole genome shotgun (WGS) entry which is preliminary data.</text>
</comment>
<gene>
    <name evidence="1" type="ORF">Q8A67_024351</name>
</gene>